<organism evidence="2 3">
    <name type="scientific">Paramuricea clavata</name>
    <name type="common">Red gorgonian</name>
    <name type="synonym">Violescent sea-whip</name>
    <dbReference type="NCBI Taxonomy" id="317549"/>
    <lineage>
        <taxon>Eukaryota</taxon>
        <taxon>Metazoa</taxon>
        <taxon>Cnidaria</taxon>
        <taxon>Anthozoa</taxon>
        <taxon>Octocorallia</taxon>
        <taxon>Malacalcyonacea</taxon>
        <taxon>Plexauridae</taxon>
        <taxon>Paramuricea</taxon>
    </lineage>
</organism>
<evidence type="ECO:0000256" key="1">
    <source>
        <dbReference type="SAM" id="MobiDB-lite"/>
    </source>
</evidence>
<accession>A0A7D9D6W8</accession>
<sequence>MASKNTENINENVPNENIKGKGKRTNSEIEKLIEEYEEKTCLWDVFSEDYHNIEKTSKAKQELSEALGINFEKPWVQVAFSDNARCGALKAFARAAEISPELITDARRPASAHAKSVAVYYLQMEASLSSSCNGSYFQRPAPQAQLQTDDLVLSKFDFLLNRKQRVKLCQDCVSEWGSVPAGVPQGTKLGPWLFLVMINDLNVSNDVMWKYVDDSNISETVKKDELKRAKCITMVSQLFPWKETPIYDQTLRECAEFRDVFLISGRSGCRSSLHSEPSAPMKDRRPRTPKMVLMSSSFRWAAYDGVLRDYTNYWMSVLSSKEDIFACRNF</sequence>
<name>A0A7D9D6W8_PARCT</name>
<gene>
    <name evidence="2" type="ORF">PACLA_8A000019</name>
</gene>
<reference evidence="2" key="1">
    <citation type="submission" date="2020-04" db="EMBL/GenBank/DDBJ databases">
        <authorList>
            <person name="Alioto T."/>
            <person name="Alioto T."/>
            <person name="Gomez Garrido J."/>
        </authorList>
    </citation>
    <scope>NUCLEOTIDE SEQUENCE</scope>
    <source>
        <strain evidence="2">A484AB</strain>
    </source>
</reference>
<dbReference type="EMBL" id="CACRXK020000116">
    <property type="protein sequence ID" value="CAB3978480.1"/>
    <property type="molecule type" value="Genomic_DNA"/>
</dbReference>
<keyword evidence="3" id="KW-1185">Reference proteome</keyword>
<dbReference type="AlphaFoldDB" id="A0A7D9D6W8"/>
<feature type="region of interest" description="Disordered" evidence="1">
    <location>
        <begin position="1"/>
        <end position="22"/>
    </location>
</feature>
<dbReference type="Pfam" id="PF10545">
    <property type="entry name" value="MADF_DNA_bdg"/>
    <property type="match status" value="1"/>
</dbReference>
<dbReference type="InterPro" id="IPR006578">
    <property type="entry name" value="MADF-dom"/>
</dbReference>
<feature type="compositionally biased region" description="Low complexity" evidence="1">
    <location>
        <begin position="1"/>
        <end position="17"/>
    </location>
</feature>
<dbReference type="Proteomes" id="UP001152795">
    <property type="component" value="Unassembled WGS sequence"/>
</dbReference>
<protein>
    <submittedName>
        <fullName evidence="2">Uncharacterized protein</fullName>
    </submittedName>
</protein>
<feature type="non-terminal residue" evidence="2">
    <location>
        <position position="330"/>
    </location>
</feature>
<proteinExistence type="predicted"/>
<evidence type="ECO:0000313" key="3">
    <source>
        <dbReference type="Proteomes" id="UP001152795"/>
    </source>
</evidence>
<comment type="caution">
    <text evidence="2">The sequence shown here is derived from an EMBL/GenBank/DDBJ whole genome shotgun (WGS) entry which is preliminary data.</text>
</comment>
<evidence type="ECO:0000313" key="2">
    <source>
        <dbReference type="EMBL" id="CAB3978480.1"/>
    </source>
</evidence>